<keyword evidence="1" id="KW-0812">Transmembrane</keyword>
<protein>
    <recommendedName>
        <fullName evidence="5">DUF3999 family protein</fullName>
    </recommendedName>
</protein>
<dbReference type="EMBL" id="CP150096">
    <property type="protein sequence ID" value="WZN46739.1"/>
    <property type="molecule type" value="Genomic_DNA"/>
</dbReference>
<feature type="chain" id="PRO_5045781779" description="DUF3999 family protein" evidence="2">
    <location>
        <begin position="25"/>
        <end position="418"/>
    </location>
</feature>
<sequence length="418" mass="46524">MINLLKKSCRINLFLLGCAMSASAQDSARFTWEAKLPKVDSFFFYRIPITPALSAKAFRGGEWDIRIFGDAGEVPYLLERKYRVISEGNFIAYATPKLESVPGKETVIVFEPKPQMSLKSFGLRYSNTDVEKTAVLTGSNDGVQWYAIRPEFLLSPATAIPVKGKETIVEQTIGMPVSGYRYFKLVINDSASAPLHFNCVGFRNKPQLVEEKIKAADVELVLMDGKDRRTDRFLLTLPAALPVREVTIPISQPAMYRRDVQLLSIENGAEHLLTTAVLYSEDSVNVIEMGPNTVFDSLVLKVENGDNLPLVPGSAGIWQDAYMLITKLEPGNYTLRGGAAGMRAPKYDAEFFRFAYHEQAGRDLVPEAPVTIDRPQPVPAAASVFTSRWWIWLGIVVVIGVLALVVRGLLRDMKKEKD</sequence>
<evidence type="ECO:0000256" key="1">
    <source>
        <dbReference type="SAM" id="Phobius"/>
    </source>
</evidence>
<organism evidence="3 4">
    <name type="scientific">Chitinophaga caseinilytica</name>
    <dbReference type="NCBI Taxonomy" id="2267521"/>
    <lineage>
        <taxon>Bacteria</taxon>
        <taxon>Pseudomonadati</taxon>
        <taxon>Bacteroidota</taxon>
        <taxon>Chitinophagia</taxon>
        <taxon>Chitinophagales</taxon>
        <taxon>Chitinophagaceae</taxon>
        <taxon>Chitinophaga</taxon>
    </lineage>
</organism>
<evidence type="ECO:0000313" key="3">
    <source>
        <dbReference type="EMBL" id="WZN46739.1"/>
    </source>
</evidence>
<proteinExistence type="predicted"/>
<keyword evidence="4" id="KW-1185">Reference proteome</keyword>
<evidence type="ECO:0000256" key="2">
    <source>
        <dbReference type="SAM" id="SignalP"/>
    </source>
</evidence>
<feature type="transmembrane region" description="Helical" evidence="1">
    <location>
        <begin position="389"/>
        <end position="410"/>
    </location>
</feature>
<reference evidence="3 4" key="1">
    <citation type="submission" date="2024-03" db="EMBL/GenBank/DDBJ databases">
        <title>Chitinophaga caseinilytica sp. nov., a casein hydrolysing bacterium isolated from forest soil.</title>
        <authorList>
            <person name="Lee D.S."/>
            <person name="Han D.M."/>
            <person name="Baek J.H."/>
            <person name="Choi D.G."/>
            <person name="Jeon J.H."/>
            <person name="Jeon C.O."/>
        </authorList>
    </citation>
    <scope>NUCLEOTIDE SEQUENCE [LARGE SCALE GENOMIC DNA]</scope>
    <source>
        <strain evidence="3 4">KACC 19118</strain>
    </source>
</reference>
<keyword evidence="1" id="KW-1133">Transmembrane helix</keyword>
<dbReference type="RefSeq" id="WP_341841422.1">
    <property type="nucleotide sequence ID" value="NZ_CP149792.1"/>
</dbReference>
<name>A0ABZ2Z4N7_9BACT</name>
<evidence type="ECO:0000313" key="4">
    <source>
        <dbReference type="Proteomes" id="UP001449657"/>
    </source>
</evidence>
<keyword evidence="2" id="KW-0732">Signal</keyword>
<keyword evidence="1" id="KW-0472">Membrane</keyword>
<evidence type="ECO:0008006" key="5">
    <source>
        <dbReference type="Google" id="ProtNLM"/>
    </source>
</evidence>
<dbReference type="Proteomes" id="UP001449657">
    <property type="component" value="Chromosome"/>
</dbReference>
<accession>A0ABZ2Z4N7</accession>
<feature type="signal peptide" evidence="2">
    <location>
        <begin position="1"/>
        <end position="24"/>
    </location>
</feature>
<gene>
    <name evidence="3" type="ORF">WJU22_00890</name>
</gene>